<keyword evidence="1" id="KW-1133">Transmembrane helix</keyword>
<dbReference type="KEGG" id="hpel:HZS54_09645"/>
<keyword evidence="1" id="KW-0812">Transmembrane</keyword>
<dbReference type="RefSeq" id="WP_179922285.1">
    <property type="nucleotide sequence ID" value="NZ_CP058909.1"/>
</dbReference>
<dbReference type="GeneID" id="56082852"/>
<reference evidence="2 3" key="1">
    <citation type="submission" date="2020-07" db="EMBL/GenBank/DDBJ databases">
        <title>Halosimplex litoreum sp. nov. and Halosimplex rubrum sp. nov., isolated from different salt environments.</title>
        <authorList>
            <person name="Cui H."/>
        </authorList>
    </citation>
    <scope>NUCLEOTIDE SEQUENCE [LARGE SCALE GENOMIC DNA]</scope>
    <source>
        <strain evidence="2 3">R2</strain>
    </source>
</reference>
<proteinExistence type="predicted"/>
<organism evidence="2 3">
    <name type="scientific">Halosimplex pelagicum</name>
    <dbReference type="NCBI Taxonomy" id="869886"/>
    <lineage>
        <taxon>Archaea</taxon>
        <taxon>Methanobacteriati</taxon>
        <taxon>Methanobacteriota</taxon>
        <taxon>Stenosarchaea group</taxon>
        <taxon>Halobacteria</taxon>
        <taxon>Halobacteriales</taxon>
        <taxon>Haloarculaceae</taxon>
        <taxon>Halosimplex</taxon>
    </lineage>
</organism>
<sequence length="133" mass="14084">MSETNERHSRRLWNATICAAVAIWLVRSATVLPMFRLGPQIPLVVVPGSFPVEGLAALAIGLVVGYYGFGLASCIGVNFVLVAAYVVPHSRPGIFAGHMWVLVGVYLLLAGVYACLSGTVGFGLGRLARRLTG</sequence>
<dbReference type="AlphaFoldDB" id="A0A7D5TB63"/>
<keyword evidence="3" id="KW-1185">Reference proteome</keyword>
<feature type="transmembrane region" description="Helical" evidence="1">
    <location>
        <begin position="99"/>
        <end position="124"/>
    </location>
</feature>
<accession>A0A7D5TB63</accession>
<feature type="transmembrane region" description="Helical" evidence="1">
    <location>
        <begin position="12"/>
        <end position="35"/>
    </location>
</feature>
<name>A0A7D5TB63_9EURY</name>
<gene>
    <name evidence="2" type="ORF">HZS54_09645</name>
</gene>
<dbReference type="Proteomes" id="UP000509346">
    <property type="component" value="Chromosome"/>
</dbReference>
<evidence type="ECO:0000256" key="1">
    <source>
        <dbReference type="SAM" id="Phobius"/>
    </source>
</evidence>
<evidence type="ECO:0000313" key="2">
    <source>
        <dbReference type="EMBL" id="QLH81869.1"/>
    </source>
</evidence>
<dbReference type="OrthoDB" id="238849at2157"/>
<evidence type="ECO:0000313" key="3">
    <source>
        <dbReference type="Proteomes" id="UP000509346"/>
    </source>
</evidence>
<feature type="transmembrane region" description="Helical" evidence="1">
    <location>
        <begin position="55"/>
        <end position="87"/>
    </location>
</feature>
<protein>
    <submittedName>
        <fullName evidence="2">Uncharacterized protein</fullName>
    </submittedName>
</protein>
<dbReference type="EMBL" id="CP058909">
    <property type="protein sequence ID" value="QLH81869.1"/>
    <property type="molecule type" value="Genomic_DNA"/>
</dbReference>
<keyword evidence="1" id="KW-0472">Membrane</keyword>